<organism evidence="10">
    <name type="scientific">Schizophyllum commune (strain H4-8 / FGSC 9210)</name>
    <name type="common">Split gill fungus</name>
    <dbReference type="NCBI Taxonomy" id="578458"/>
    <lineage>
        <taxon>Eukaryota</taxon>
        <taxon>Fungi</taxon>
        <taxon>Dikarya</taxon>
        <taxon>Basidiomycota</taxon>
        <taxon>Agaricomycotina</taxon>
        <taxon>Agaricomycetes</taxon>
        <taxon>Agaricomycetidae</taxon>
        <taxon>Agaricales</taxon>
        <taxon>Schizophyllaceae</taxon>
        <taxon>Schizophyllum</taxon>
    </lineage>
</organism>
<keyword evidence="4 5" id="KW-0413">Isomerase</keyword>
<dbReference type="FunFam" id="3.10.50.40:FF:000006">
    <property type="entry name" value="Peptidyl-prolyl cis-trans isomerase"/>
    <property type="match status" value="1"/>
</dbReference>
<dbReference type="STRING" id="578458.D8QBZ0"/>
<evidence type="ECO:0000256" key="4">
    <source>
        <dbReference type="ARBA" id="ARBA00023235"/>
    </source>
</evidence>
<dbReference type="FunCoup" id="D8QBZ0">
    <property type="interactions" value="41"/>
</dbReference>
<evidence type="ECO:0000313" key="10">
    <source>
        <dbReference type="Proteomes" id="UP000007431"/>
    </source>
</evidence>
<evidence type="ECO:0000313" key="9">
    <source>
        <dbReference type="EMBL" id="EFI94838.1"/>
    </source>
</evidence>
<evidence type="ECO:0000256" key="6">
    <source>
        <dbReference type="PROSITE-ProRule" id="PRU00277"/>
    </source>
</evidence>
<proteinExistence type="inferred from homology"/>
<dbReference type="OMA" id="TLVKIHY"/>
<feature type="region of interest" description="Disordered" evidence="7">
    <location>
        <begin position="52"/>
        <end position="73"/>
    </location>
</feature>
<keyword evidence="3 5" id="KW-0697">Rotamase</keyword>
<feature type="region of interest" description="Disordered" evidence="7">
    <location>
        <begin position="125"/>
        <end position="258"/>
    </location>
</feature>
<protein>
    <recommendedName>
        <fullName evidence="5">FK506-binding protein</fullName>
        <ecNumber evidence="5">5.2.1.8</ecNumber>
    </recommendedName>
</protein>
<dbReference type="PANTHER" id="PTHR43811:SF19">
    <property type="entry name" value="39 KDA FK506-BINDING NUCLEAR PROTEIN"/>
    <property type="match status" value="1"/>
</dbReference>
<dbReference type="Pfam" id="PF00254">
    <property type="entry name" value="FKBP_C"/>
    <property type="match status" value="1"/>
</dbReference>
<evidence type="ECO:0000256" key="1">
    <source>
        <dbReference type="ARBA" id="ARBA00000971"/>
    </source>
</evidence>
<dbReference type="Gene3D" id="3.10.50.40">
    <property type="match status" value="1"/>
</dbReference>
<dbReference type="GO" id="GO:0003755">
    <property type="term" value="F:peptidyl-prolyl cis-trans isomerase activity"/>
    <property type="evidence" value="ECO:0007669"/>
    <property type="project" value="UniProtKB-KW"/>
</dbReference>
<dbReference type="SUPFAM" id="SSF54534">
    <property type="entry name" value="FKBP-like"/>
    <property type="match status" value="1"/>
</dbReference>
<dbReference type="EMBL" id="GL377309">
    <property type="protein sequence ID" value="EFI94838.1"/>
    <property type="molecule type" value="Genomic_DNA"/>
</dbReference>
<dbReference type="PIRSF" id="PIRSF001473">
    <property type="entry name" value="FK506-bp_FPR3"/>
    <property type="match status" value="1"/>
</dbReference>
<feature type="compositionally biased region" description="Acidic residues" evidence="7">
    <location>
        <begin position="131"/>
        <end position="145"/>
    </location>
</feature>
<dbReference type="AlphaFoldDB" id="D8QBZ0"/>
<evidence type="ECO:0000256" key="7">
    <source>
        <dbReference type="SAM" id="MobiDB-lite"/>
    </source>
</evidence>
<dbReference type="InterPro" id="IPR041232">
    <property type="entry name" value="NPL"/>
</dbReference>
<evidence type="ECO:0000259" key="8">
    <source>
        <dbReference type="PROSITE" id="PS50059"/>
    </source>
</evidence>
<dbReference type="GO" id="GO:0000785">
    <property type="term" value="C:chromatin"/>
    <property type="evidence" value="ECO:0007669"/>
    <property type="project" value="TreeGrafter"/>
</dbReference>
<dbReference type="VEuPathDB" id="FungiDB:SCHCODRAFT_02634313"/>
<dbReference type="OrthoDB" id="77911at2759"/>
<dbReference type="Pfam" id="PF17800">
    <property type="entry name" value="NPL"/>
    <property type="match status" value="1"/>
</dbReference>
<dbReference type="GeneID" id="9591161"/>
<dbReference type="InterPro" id="IPR023566">
    <property type="entry name" value="PPIase_Fpr3/Fpr4-like"/>
</dbReference>
<name>D8QBZ0_SCHCM</name>
<feature type="compositionally biased region" description="Basic and acidic residues" evidence="7">
    <location>
        <begin position="234"/>
        <end position="258"/>
    </location>
</feature>
<dbReference type="InParanoid" id="D8QBZ0"/>
<dbReference type="GO" id="GO:0005730">
    <property type="term" value="C:nucleolus"/>
    <property type="evidence" value="ECO:0007669"/>
    <property type="project" value="TreeGrafter"/>
</dbReference>
<dbReference type="PROSITE" id="PS50059">
    <property type="entry name" value="FKBP_PPIASE"/>
    <property type="match status" value="1"/>
</dbReference>
<accession>D8QBZ0</accession>
<feature type="compositionally biased region" description="Basic and acidic residues" evidence="7">
    <location>
        <begin position="176"/>
        <end position="224"/>
    </location>
</feature>
<dbReference type="InterPro" id="IPR046357">
    <property type="entry name" value="PPIase_dom_sf"/>
</dbReference>
<evidence type="ECO:0000256" key="3">
    <source>
        <dbReference type="ARBA" id="ARBA00023110"/>
    </source>
</evidence>
<dbReference type="eggNOG" id="KOG0552">
    <property type="taxonomic scope" value="Eukaryota"/>
</dbReference>
<keyword evidence="10" id="KW-1185">Reference proteome</keyword>
<dbReference type="PANTHER" id="PTHR43811">
    <property type="entry name" value="FKBP-TYPE PEPTIDYL-PROLYL CIS-TRANS ISOMERASE FKPA"/>
    <property type="match status" value="1"/>
</dbReference>
<dbReference type="RefSeq" id="XP_003029741.1">
    <property type="nucleotide sequence ID" value="XM_003029695.1"/>
</dbReference>
<evidence type="ECO:0000256" key="2">
    <source>
        <dbReference type="ARBA" id="ARBA00007838"/>
    </source>
</evidence>
<dbReference type="InterPro" id="IPR001179">
    <property type="entry name" value="PPIase_FKBP_dom"/>
</dbReference>
<comment type="catalytic activity">
    <reaction evidence="1 5 6">
        <text>[protein]-peptidylproline (omega=180) = [protein]-peptidylproline (omega=0)</text>
        <dbReference type="Rhea" id="RHEA:16237"/>
        <dbReference type="Rhea" id="RHEA-COMP:10747"/>
        <dbReference type="Rhea" id="RHEA-COMP:10748"/>
        <dbReference type="ChEBI" id="CHEBI:83833"/>
        <dbReference type="ChEBI" id="CHEBI:83834"/>
        <dbReference type="EC" id="5.2.1.8"/>
    </reaction>
</comment>
<feature type="compositionally biased region" description="Acidic residues" evidence="7">
    <location>
        <begin position="56"/>
        <end position="71"/>
    </location>
</feature>
<reference evidence="9 10" key="1">
    <citation type="journal article" date="2010" name="Nat. Biotechnol.">
        <title>Genome sequence of the model mushroom Schizophyllum commune.</title>
        <authorList>
            <person name="Ohm R.A."/>
            <person name="de Jong J.F."/>
            <person name="Lugones L.G."/>
            <person name="Aerts A."/>
            <person name="Kothe E."/>
            <person name="Stajich J.E."/>
            <person name="de Vries R.P."/>
            <person name="Record E."/>
            <person name="Levasseur A."/>
            <person name="Baker S.E."/>
            <person name="Bartholomew K.A."/>
            <person name="Coutinho P.M."/>
            <person name="Erdmann S."/>
            <person name="Fowler T.J."/>
            <person name="Gathman A.C."/>
            <person name="Lombard V."/>
            <person name="Henrissat B."/>
            <person name="Knabe N."/>
            <person name="Kuees U."/>
            <person name="Lilly W.W."/>
            <person name="Lindquist E."/>
            <person name="Lucas S."/>
            <person name="Magnuson J.K."/>
            <person name="Piumi F."/>
            <person name="Raudaskoski M."/>
            <person name="Salamov A."/>
            <person name="Schmutz J."/>
            <person name="Schwarze F.W.M.R."/>
            <person name="vanKuyk P.A."/>
            <person name="Horton J.S."/>
            <person name="Grigoriev I.V."/>
            <person name="Woesten H.A.B."/>
        </authorList>
    </citation>
    <scope>NUCLEOTIDE SEQUENCE [LARGE SCALE GENOMIC DNA]</scope>
    <source>
        <strain evidence="10">H4-8 / FGSC 9210</strain>
    </source>
</reference>
<dbReference type="KEGG" id="scm:SCHCO_02634313"/>
<comment type="similarity">
    <text evidence="2">Belongs to the FKBP-type PPIase family. FKBP3/4 subfamily.</text>
</comment>
<feature type="compositionally biased region" description="Acidic residues" evidence="7">
    <location>
        <begin position="153"/>
        <end position="175"/>
    </location>
</feature>
<dbReference type="EC" id="5.2.1.8" evidence="5"/>
<dbReference type="Gene3D" id="2.60.120.340">
    <property type="entry name" value="Nucleoplasmin core domain"/>
    <property type="match status" value="1"/>
</dbReference>
<sequence>MATAIGVWSEVVKPGTPLVFAPAADLRICNVSLGETLADENARTVLKITHMTPTVPEEDEDEDEDEDDEESVPMKECEVVLCALTPGKIEQAVVDLILQEEQSVAIEAIGKNEIHLVGNYIEQPVPFNNGEDSEDEDDEFGSEDGYDLRDVSSDVEMDADELLSDDERFEEINEDAEPKSLKRPAADEAPKSKAEKKLKAADGKAVEKKTEEKADGAEKKDETKKSKKEKKKEKKEQQAKEGKAKEGKGEAAAPVERELPGGIKVKDVKIGDGPKATKGKTVGMRYIGKLTNGKQFDANTKGKPFTFHLGKGEVIKGWDEGIVGMQVGGERQLTIPPAMAYGKRGMDGIPANSTLLFEVKLLSVK</sequence>
<feature type="domain" description="PPIase FKBP-type" evidence="8">
    <location>
        <begin position="279"/>
        <end position="365"/>
    </location>
</feature>
<gene>
    <name evidence="9" type="ORF">SCHCODRAFT_82940</name>
</gene>
<evidence type="ECO:0000256" key="5">
    <source>
        <dbReference type="PIRNR" id="PIRNR001473"/>
    </source>
</evidence>
<dbReference type="Proteomes" id="UP000007431">
    <property type="component" value="Unassembled WGS sequence"/>
</dbReference>
<dbReference type="HOGENOM" id="CLU_022297_3_0_1"/>